<accession>A0AAD2FP82</accession>
<dbReference type="Proteomes" id="UP001295423">
    <property type="component" value="Unassembled WGS sequence"/>
</dbReference>
<evidence type="ECO:0000313" key="3">
    <source>
        <dbReference type="EMBL" id="CAJ1947981.1"/>
    </source>
</evidence>
<evidence type="ECO:0000256" key="1">
    <source>
        <dbReference type="SAM" id="MobiDB-lite"/>
    </source>
</evidence>
<feature type="chain" id="PRO_5042251660" evidence="2">
    <location>
        <begin position="23"/>
        <end position="419"/>
    </location>
</feature>
<keyword evidence="2" id="KW-0732">Signal</keyword>
<gene>
    <name evidence="3" type="ORF">CYCCA115_LOCUS11405</name>
</gene>
<feature type="signal peptide" evidence="2">
    <location>
        <begin position="1"/>
        <end position="22"/>
    </location>
</feature>
<evidence type="ECO:0000313" key="4">
    <source>
        <dbReference type="Proteomes" id="UP001295423"/>
    </source>
</evidence>
<sequence length="419" mass="42252">MTMTSWTIKTFILLSQVIIVDGQFACSANPACSGLVGDCCPTPNGISLTCCEGSGVISEACVENASCNALGLTGSCCPTAEGVFLDCCSGDTPADTPMGSSADNAAPQCSAHAACSGLSGECCPTQDGVFLECCYSDVALPVAACDAYPACQAAGLTGLCCATAEGVYLECCDGMAQQATQCSAHASCSGLLGECCPTTDGVFLDCCNGGGGGGNDGSQSQTRECSANSECAALGLEGNCCPPDFGSKNLECCHGQQAVSTPSIGQLCSENSACAALGLEGTCCPTVHGVELHCCNSIASSRSLPPVNPPITIKYVTGMPISTPKPSLPSTPAPSTSSPISVSSPLTVAPPIAVTTLELSDPNSDQDGNQPAQLNKEVEDSISSVNQLVGQQSSSSLGKYRNIRQSFGVLMFVAVARLL</sequence>
<reference evidence="3" key="1">
    <citation type="submission" date="2023-08" db="EMBL/GenBank/DDBJ databases">
        <authorList>
            <person name="Audoor S."/>
            <person name="Bilcke G."/>
        </authorList>
    </citation>
    <scope>NUCLEOTIDE SEQUENCE</scope>
</reference>
<organism evidence="3 4">
    <name type="scientific">Cylindrotheca closterium</name>
    <dbReference type="NCBI Taxonomy" id="2856"/>
    <lineage>
        <taxon>Eukaryota</taxon>
        <taxon>Sar</taxon>
        <taxon>Stramenopiles</taxon>
        <taxon>Ochrophyta</taxon>
        <taxon>Bacillariophyta</taxon>
        <taxon>Bacillariophyceae</taxon>
        <taxon>Bacillariophycidae</taxon>
        <taxon>Bacillariales</taxon>
        <taxon>Bacillariaceae</taxon>
        <taxon>Cylindrotheca</taxon>
    </lineage>
</organism>
<feature type="region of interest" description="Disordered" evidence="1">
    <location>
        <begin position="324"/>
        <end position="344"/>
    </location>
</feature>
<feature type="compositionally biased region" description="Low complexity" evidence="1">
    <location>
        <begin position="333"/>
        <end position="344"/>
    </location>
</feature>
<dbReference type="AlphaFoldDB" id="A0AAD2FP82"/>
<proteinExistence type="predicted"/>
<name>A0AAD2FP82_9STRA</name>
<protein>
    <submittedName>
        <fullName evidence="3">Uncharacterized protein</fullName>
    </submittedName>
</protein>
<dbReference type="EMBL" id="CAKOGP040001736">
    <property type="protein sequence ID" value="CAJ1947981.1"/>
    <property type="molecule type" value="Genomic_DNA"/>
</dbReference>
<evidence type="ECO:0000256" key="2">
    <source>
        <dbReference type="SAM" id="SignalP"/>
    </source>
</evidence>
<comment type="caution">
    <text evidence="3">The sequence shown here is derived from an EMBL/GenBank/DDBJ whole genome shotgun (WGS) entry which is preliminary data.</text>
</comment>
<keyword evidence="4" id="KW-1185">Reference proteome</keyword>